<dbReference type="NCBIfam" id="TIGR03214">
    <property type="entry name" value="ura-cupin"/>
    <property type="match status" value="1"/>
</dbReference>
<gene>
    <name evidence="1" type="ORF">HMPREF9470_00270</name>
</gene>
<protein>
    <recommendedName>
        <fullName evidence="3">Allantoin catabolism protein</fullName>
    </recommendedName>
</protein>
<dbReference type="GO" id="GO:0071522">
    <property type="term" value="F:ureidoglycine aminohydrolase activity"/>
    <property type="evidence" value="ECO:0007669"/>
    <property type="project" value="InterPro"/>
</dbReference>
<proteinExistence type="predicted"/>
<dbReference type="CDD" id="cd02212">
    <property type="entry name" value="cupin_UGlyAH_C"/>
    <property type="match status" value="1"/>
</dbReference>
<dbReference type="PATRIC" id="fig|742734.4.peg.291"/>
<reference evidence="1 2" key="1">
    <citation type="submission" date="2011-04" db="EMBL/GenBank/DDBJ databases">
        <title>The Genome Sequence of Clostridium citroniae WAL-19142.</title>
        <authorList>
            <consortium name="The Broad Institute Genome Sequencing Platform"/>
            <person name="Earl A."/>
            <person name="Ward D."/>
            <person name="Feldgarden M."/>
            <person name="Gevers D."/>
            <person name="Warren Y.A."/>
            <person name="Tyrrell K.L."/>
            <person name="Citron D.M."/>
            <person name="Goldstein E.J."/>
            <person name="Daigneault M."/>
            <person name="Allen-Vercoe E."/>
            <person name="Young S.K."/>
            <person name="Zeng Q."/>
            <person name="Gargeya S."/>
            <person name="Fitzgerald M."/>
            <person name="Haas B."/>
            <person name="Abouelleil A."/>
            <person name="Alvarado L."/>
            <person name="Arachchi H.M."/>
            <person name="Berlin A."/>
            <person name="Brown A."/>
            <person name="Chapman S.B."/>
            <person name="Chen Z."/>
            <person name="Dunbar C."/>
            <person name="Freedman E."/>
            <person name="Gearin G."/>
            <person name="Gellesch M."/>
            <person name="Goldberg J."/>
            <person name="Griggs A."/>
            <person name="Gujja S."/>
            <person name="Heilman E.R."/>
            <person name="Heiman D."/>
            <person name="Howarth C."/>
            <person name="Larson L."/>
            <person name="Lui A."/>
            <person name="MacDonald P.J."/>
            <person name="Mehta T."/>
            <person name="Montmayeur A."/>
            <person name="Murphy C."/>
            <person name="Neiman D."/>
            <person name="Pearson M."/>
            <person name="Priest M."/>
            <person name="Roberts A."/>
            <person name="Saif S."/>
            <person name="Shea T."/>
            <person name="Shenoy N."/>
            <person name="Sisk P."/>
            <person name="Stolte C."/>
            <person name="Sykes S."/>
            <person name="White J."/>
            <person name="Yandava C."/>
            <person name="Wortman J."/>
            <person name="Nusbaum C."/>
            <person name="Birren B."/>
        </authorList>
    </citation>
    <scope>NUCLEOTIDE SEQUENCE [LARGE SCALE GENOMIC DNA]</scope>
    <source>
        <strain evidence="1 2">WAL-19142</strain>
    </source>
</reference>
<accession>A0A0J9BM71</accession>
<comment type="caution">
    <text evidence="1">The sequence shown here is derived from an EMBL/GenBank/DDBJ whole genome shotgun (WGS) entry which is preliminary data.</text>
</comment>
<dbReference type="PANTHER" id="PTHR34571">
    <property type="entry name" value="(S)-UREIDOGLYCINE AMINOHYDROLASE"/>
    <property type="match status" value="1"/>
</dbReference>
<dbReference type="InterPro" id="IPR044704">
    <property type="entry name" value="UGlyAH_cupin_N"/>
</dbReference>
<dbReference type="InterPro" id="IPR011051">
    <property type="entry name" value="RmlC_Cupin_sf"/>
</dbReference>
<dbReference type="InterPro" id="IPR017627">
    <property type="entry name" value="UGHY"/>
</dbReference>
<sequence>MGYINQVTGYRNDLLCNRSIIKKGMYALLEPDGLVKNVIPSFQECEITILSSPKLGASFVDYLLSVSPGGYNRAGFGGEGIETFLYLFEGSLKVWNEDETAVLTKGGYIFCPEGRLLHFENLGGNARAFLYKRKYVKQEGCQAHTVIANINDVDWMEYEDMADVRMKDFLPAKDDPGFDMNFHILSFKPGASHGYAETHVQEHGAYIYSGQGMYLLDHDWIPVKKGDYLFMGAYCPQAAYGVGRDEEFAYIYSKDCNRDAFL</sequence>
<evidence type="ECO:0000313" key="1">
    <source>
        <dbReference type="EMBL" id="KMW13349.1"/>
    </source>
</evidence>
<name>A0A0J9BM71_9FIRM</name>
<dbReference type="CDD" id="cd02211">
    <property type="entry name" value="cupin_UGlyAH_N"/>
    <property type="match status" value="1"/>
</dbReference>
<dbReference type="SUPFAM" id="SSF51182">
    <property type="entry name" value="RmlC-like cupins"/>
    <property type="match status" value="1"/>
</dbReference>
<dbReference type="OrthoDB" id="9814939at2"/>
<dbReference type="InterPro" id="IPR044697">
    <property type="entry name" value="UGlyAH_cupin_C"/>
</dbReference>
<dbReference type="AlphaFoldDB" id="A0A0J9BM71"/>
<organism evidence="1 2">
    <name type="scientific">[Clostridium] citroniae WAL-19142</name>
    <dbReference type="NCBI Taxonomy" id="742734"/>
    <lineage>
        <taxon>Bacteria</taxon>
        <taxon>Bacillati</taxon>
        <taxon>Bacillota</taxon>
        <taxon>Clostridia</taxon>
        <taxon>Lachnospirales</taxon>
        <taxon>Lachnospiraceae</taxon>
        <taxon>Enterocloster</taxon>
    </lineage>
</organism>
<dbReference type="GeneID" id="93163749"/>
<dbReference type="Proteomes" id="UP000037392">
    <property type="component" value="Unassembled WGS sequence"/>
</dbReference>
<dbReference type="EMBL" id="ADLK01000045">
    <property type="protein sequence ID" value="KMW13349.1"/>
    <property type="molecule type" value="Genomic_DNA"/>
</dbReference>
<dbReference type="RefSeq" id="WP_048929041.1">
    <property type="nucleotide sequence ID" value="NZ_KQ235875.1"/>
</dbReference>
<dbReference type="Gene3D" id="2.60.120.10">
    <property type="entry name" value="Jelly Rolls"/>
    <property type="match status" value="2"/>
</dbReference>
<dbReference type="InterPro" id="IPR014710">
    <property type="entry name" value="RmlC-like_jellyroll"/>
</dbReference>
<evidence type="ECO:0000313" key="2">
    <source>
        <dbReference type="Proteomes" id="UP000037392"/>
    </source>
</evidence>
<dbReference type="PANTHER" id="PTHR34571:SF1">
    <property type="entry name" value="(S)-UREIDOGLYCINE AMINOHYDROLASE"/>
    <property type="match status" value="1"/>
</dbReference>
<evidence type="ECO:0008006" key="3">
    <source>
        <dbReference type="Google" id="ProtNLM"/>
    </source>
</evidence>